<keyword evidence="1" id="KW-0805">Transcription regulation</keyword>
<keyword evidence="7" id="KW-1185">Reference proteome</keyword>
<feature type="DNA-binding region" description="H-T-H motif" evidence="4">
    <location>
        <begin position="32"/>
        <end position="51"/>
    </location>
</feature>
<protein>
    <submittedName>
        <fullName evidence="6">TetR family transcriptional regulator</fullName>
    </submittedName>
</protein>
<evidence type="ECO:0000259" key="5">
    <source>
        <dbReference type="PROSITE" id="PS50977"/>
    </source>
</evidence>
<dbReference type="EMBL" id="JNVU01000012">
    <property type="protein sequence ID" value="KEI45586.1"/>
    <property type="molecule type" value="Genomic_DNA"/>
</dbReference>
<dbReference type="PROSITE" id="PS50977">
    <property type="entry name" value="HTH_TETR_2"/>
    <property type="match status" value="1"/>
</dbReference>
<evidence type="ECO:0000256" key="1">
    <source>
        <dbReference type="ARBA" id="ARBA00023015"/>
    </source>
</evidence>
<evidence type="ECO:0000256" key="2">
    <source>
        <dbReference type="ARBA" id="ARBA00023125"/>
    </source>
</evidence>
<accession>A0A073B211</accession>
<organism evidence="6 7">
    <name type="scientific">Saccharopolyspora rectivirgula</name>
    <dbReference type="NCBI Taxonomy" id="28042"/>
    <lineage>
        <taxon>Bacteria</taxon>
        <taxon>Bacillati</taxon>
        <taxon>Actinomycetota</taxon>
        <taxon>Actinomycetes</taxon>
        <taxon>Pseudonocardiales</taxon>
        <taxon>Pseudonocardiaceae</taxon>
        <taxon>Saccharopolyspora</taxon>
    </lineage>
</organism>
<evidence type="ECO:0000256" key="3">
    <source>
        <dbReference type="ARBA" id="ARBA00023163"/>
    </source>
</evidence>
<dbReference type="Gene3D" id="1.10.357.10">
    <property type="entry name" value="Tetracycline Repressor, domain 2"/>
    <property type="match status" value="1"/>
</dbReference>
<evidence type="ECO:0000256" key="4">
    <source>
        <dbReference type="PROSITE-ProRule" id="PRU00335"/>
    </source>
</evidence>
<dbReference type="InterPro" id="IPR009057">
    <property type="entry name" value="Homeodomain-like_sf"/>
</dbReference>
<gene>
    <name evidence="6" type="ORF">GU90_03930</name>
</gene>
<keyword evidence="3" id="KW-0804">Transcription</keyword>
<name>A0A073B211_9PSEU</name>
<dbReference type="STRING" id="28042.GU90_03930"/>
<feature type="domain" description="HTH tetR-type" evidence="5">
    <location>
        <begin position="9"/>
        <end position="69"/>
    </location>
</feature>
<dbReference type="PANTHER" id="PTHR30055:SF234">
    <property type="entry name" value="HTH-TYPE TRANSCRIPTIONAL REGULATOR BETI"/>
    <property type="match status" value="1"/>
</dbReference>
<dbReference type="InterPro" id="IPR001647">
    <property type="entry name" value="HTH_TetR"/>
</dbReference>
<sequence>MPQSSATPSARKVELLEAAYRYALTHGLAGLSLRPLAKEIGSSPRVLLYLFGSKEGLVQALLTRARADELELLADLRAEPPESSADDRLVEVAERLWAWLAADEHRALLKLWLEGYARSLVEPEGVWAGFARATVADWLDVLATAQPERVRRSQEGLAQRTQVLALLRGALLDLLATGDVDRTTAAVRRQLRASR</sequence>
<dbReference type="GO" id="GO:0003700">
    <property type="term" value="F:DNA-binding transcription factor activity"/>
    <property type="evidence" value="ECO:0007669"/>
    <property type="project" value="TreeGrafter"/>
</dbReference>
<dbReference type="Pfam" id="PF00440">
    <property type="entry name" value="TetR_N"/>
    <property type="match status" value="1"/>
</dbReference>
<keyword evidence="2 4" id="KW-0238">DNA-binding</keyword>
<reference evidence="6 7" key="1">
    <citation type="submission" date="2014-06" db="EMBL/GenBank/DDBJ databases">
        <title>Saccharopolyspora rectivirgula DSM-43113 Genome sequencing.</title>
        <authorList>
            <person name="Barrera C."/>
            <person name="Millon L."/>
            <person name="Rognon B."/>
            <person name="Zaugg C."/>
            <person name="Monod M."/>
        </authorList>
    </citation>
    <scope>NUCLEOTIDE SEQUENCE [LARGE SCALE GENOMIC DNA]</scope>
    <source>
        <strain evidence="6 7">DSM 43113</strain>
    </source>
</reference>
<dbReference type="eggNOG" id="COG1309">
    <property type="taxonomic scope" value="Bacteria"/>
</dbReference>
<dbReference type="OrthoDB" id="5177743at2"/>
<dbReference type="Proteomes" id="UP000031419">
    <property type="component" value="Unassembled WGS sequence"/>
</dbReference>
<dbReference type="PANTHER" id="PTHR30055">
    <property type="entry name" value="HTH-TYPE TRANSCRIPTIONAL REGULATOR RUTR"/>
    <property type="match status" value="1"/>
</dbReference>
<comment type="caution">
    <text evidence="6">The sequence shown here is derived from an EMBL/GenBank/DDBJ whole genome shotgun (WGS) entry which is preliminary data.</text>
</comment>
<dbReference type="AlphaFoldDB" id="A0A073B211"/>
<dbReference type="InterPro" id="IPR050109">
    <property type="entry name" value="HTH-type_TetR-like_transc_reg"/>
</dbReference>
<evidence type="ECO:0000313" key="7">
    <source>
        <dbReference type="Proteomes" id="UP000031419"/>
    </source>
</evidence>
<proteinExistence type="predicted"/>
<evidence type="ECO:0000313" key="6">
    <source>
        <dbReference type="EMBL" id="KEI45586.1"/>
    </source>
</evidence>
<dbReference type="SUPFAM" id="SSF46689">
    <property type="entry name" value="Homeodomain-like"/>
    <property type="match status" value="1"/>
</dbReference>
<dbReference type="GO" id="GO:0000976">
    <property type="term" value="F:transcription cis-regulatory region binding"/>
    <property type="evidence" value="ECO:0007669"/>
    <property type="project" value="TreeGrafter"/>
</dbReference>
<dbReference type="RefSeq" id="WP_029719869.1">
    <property type="nucleotide sequence ID" value="NZ_JAJUIW010000068.1"/>
</dbReference>